<sequence length="365" mass="40877">MSTVPWSDVVPSFTVGTLGNNLGYYYKIAYCLIVIPLGLLLLIAVGWNVLVGFATKWMYSNAWKEKQKGGGSTDSDDPSLPITNAWEEIYVVNNKLAAYLLGSTVAIKEQQGYLVLQIHDYNVYMPLAMIFIQVSELAVAMMMVVLFVDYLILQVSYSCDASHTNADCFLSNETDMSALPLDCGSQDFAQINVTCFTLSFNPIIAAAVTGGFLKITPHILFSALTFQYFKYMNKIKSKLRYNSTKGNIVIHAVVAFFLELGFLGFGLMCLLVVLLVPSVRDVTISQANPMRQLTVVFCFIMYFSMSGFLWCIYPQSSTPVRFLNSVWKAKVSPSHKSINEGERLRPWIVVDHSLSTREDEHLLKD</sequence>
<feature type="transmembrane region" description="Helical" evidence="1">
    <location>
        <begin position="203"/>
        <end position="229"/>
    </location>
</feature>
<dbReference type="EnsemblMetazoa" id="XM_003385759.3">
    <property type="protein sequence ID" value="XP_003385807.1"/>
    <property type="gene ID" value="LOC100639022"/>
</dbReference>
<keyword evidence="1" id="KW-0812">Transmembrane</keyword>
<feature type="transmembrane region" description="Helical" evidence="1">
    <location>
        <begin position="293"/>
        <end position="313"/>
    </location>
</feature>
<evidence type="ECO:0000313" key="2">
    <source>
        <dbReference type="EnsemblMetazoa" id="Aqu2.1.34635_001"/>
    </source>
</evidence>
<dbReference type="InParanoid" id="A0A1X7V305"/>
<evidence type="ECO:0000256" key="1">
    <source>
        <dbReference type="SAM" id="Phobius"/>
    </source>
</evidence>
<feature type="transmembrane region" description="Helical" evidence="1">
    <location>
        <begin position="249"/>
        <end position="273"/>
    </location>
</feature>
<dbReference type="AlphaFoldDB" id="A0A1X7V305"/>
<feature type="transmembrane region" description="Helical" evidence="1">
    <location>
        <begin position="123"/>
        <end position="148"/>
    </location>
</feature>
<dbReference type="KEGG" id="aqu:100639022"/>
<protein>
    <submittedName>
        <fullName evidence="2">Uncharacterized protein</fullName>
    </submittedName>
</protein>
<feature type="transmembrane region" description="Helical" evidence="1">
    <location>
        <begin position="24"/>
        <end position="50"/>
    </location>
</feature>
<dbReference type="Proteomes" id="UP000007879">
    <property type="component" value="Unassembled WGS sequence"/>
</dbReference>
<name>A0A1X7V305_AMPQE</name>
<keyword evidence="1" id="KW-1133">Transmembrane helix</keyword>
<reference evidence="3" key="1">
    <citation type="journal article" date="2010" name="Nature">
        <title>The Amphimedon queenslandica genome and the evolution of animal complexity.</title>
        <authorList>
            <person name="Srivastava M."/>
            <person name="Simakov O."/>
            <person name="Chapman J."/>
            <person name="Fahey B."/>
            <person name="Gauthier M.E."/>
            <person name="Mitros T."/>
            <person name="Richards G.S."/>
            <person name="Conaco C."/>
            <person name="Dacre M."/>
            <person name="Hellsten U."/>
            <person name="Larroux C."/>
            <person name="Putnam N.H."/>
            <person name="Stanke M."/>
            <person name="Adamska M."/>
            <person name="Darling A."/>
            <person name="Degnan S.M."/>
            <person name="Oakley T.H."/>
            <person name="Plachetzki D.C."/>
            <person name="Zhai Y."/>
            <person name="Adamski M."/>
            <person name="Calcino A."/>
            <person name="Cummins S.F."/>
            <person name="Goodstein D.M."/>
            <person name="Harris C."/>
            <person name="Jackson D.J."/>
            <person name="Leys S.P."/>
            <person name="Shu S."/>
            <person name="Woodcroft B.J."/>
            <person name="Vervoort M."/>
            <person name="Kosik K.S."/>
            <person name="Manning G."/>
            <person name="Degnan B.M."/>
            <person name="Rokhsar D.S."/>
        </authorList>
    </citation>
    <scope>NUCLEOTIDE SEQUENCE [LARGE SCALE GENOMIC DNA]</scope>
</reference>
<evidence type="ECO:0000313" key="3">
    <source>
        <dbReference type="Proteomes" id="UP000007879"/>
    </source>
</evidence>
<organism evidence="2">
    <name type="scientific">Amphimedon queenslandica</name>
    <name type="common">Sponge</name>
    <dbReference type="NCBI Taxonomy" id="400682"/>
    <lineage>
        <taxon>Eukaryota</taxon>
        <taxon>Metazoa</taxon>
        <taxon>Porifera</taxon>
        <taxon>Demospongiae</taxon>
        <taxon>Heteroscleromorpha</taxon>
        <taxon>Haplosclerida</taxon>
        <taxon>Niphatidae</taxon>
        <taxon>Amphimedon</taxon>
    </lineage>
</organism>
<keyword evidence="1" id="KW-0472">Membrane</keyword>
<dbReference type="EnsemblMetazoa" id="Aqu2.1.34635_001">
    <property type="protein sequence ID" value="Aqu2.1.34635_001"/>
    <property type="gene ID" value="Aqu2.1.34635"/>
</dbReference>
<keyword evidence="3" id="KW-1185">Reference proteome</keyword>
<proteinExistence type="predicted"/>
<accession>A0A1X7V305</accession>
<reference evidence="2" key="2">
    <citation type="submission" date="2017-05" db="UniProtKB">
        <authorList>
            <consortium name="EnsemblMetazoa"/>
        </authorList>
    </citation>
    <scope>IDENTIFICATION</scope>
</reference>
<gene>
    <name evidence="2" type="primary">100639022</name>
</gene>